<evidence type="ECO:0000313" key="7">
    <source>
        <dbReference type="Proteomes" id="UP000217979"/>
    </source>
</evidence>
<dbReference type="Proteomes" id="UP000217979">
    <property type="component" value="Plasmid unnamed"/>
</dbReference>
<feature type="transmembrane region" description="Helical" evidence="4">
    <location>
        <begin position="52"/>
        <end position="73"/>
    </location>
</feature>
<keyword evidence="4" id="KW-0812">Transmembrane</keyword>
<dbReference type="GO" id="GO:0016020">
    <property type="term" value="C:membrane"/>
    <property type="evidence" value="ECO:0007669"/>
    <property type="project" value="TreeGrafter"/>
</dbReference>
<sequence length="285" mass="30082">MTHTDGHQPDIWPAYVLPRGGTPVPPGPHPHIRRYPVNTPLSVPRRPLQGKVIAITGAASGIGLACASAFLAAGARVVMIDRDVGALLHHADTLGEHALPLPADITDPDQADGLADHILSLAGRLDIFHANAGMYTGGPFVDTDPDTIAKLLDLNVTATFRCIRAVLPAFIARRGGDILLTSSVAGVVPVAHEPVYTASKFALQGFVHSLRRQLSPHGVRVGAILPGPVSTALLTAWPEAKRREALETCALLQPADVAEAALFMVTRPHDVVIRDLVILPAGVDL</sequence>
<dbReference type="InterPro" id="IPR036291">
    <property type="entry name" value="NAD(P)-bd_dom_sf"/>
</dbReference>
<gene>
    <name evidence="6" type="ORF">CO704_25780</name>
</gene>
<keyword evidence="4" id="KW-1133">Transmembrane helix</keyword>
<comment type="similarity">
    <text evidence="1 3">Belongs to the short-chain dehydrogenases/reductases (SDR) family.</text>
</comment>
<dbReference type="PROSITE" id="PS00061">
    <property type="entry name" value="ADH_SHORT"/>
    <property type="match status" value="1"/>
</dbReference>
<keyword evidence="4" id="KW-0472">Membrane</keyword>
<dbReference type="GO" id="GO:0016491">
    <property type="term" value="F:oxidoreductase activity"/>
    <property type="evidence" value="ECO:0007669"/>
    <property type="project" value="UniProtKB-KW"/>
</dbReference>
<accession>A0A291E5Z3</accession>
<geneLocation type="plasmid" evidence="6">
    <name>unnamed</name>
</geneLocation>
<dbReference type="EMBL" id="CP023526">
    <property type="protein sequence ID" value="ATF95484.1"/>
    <property type="molecule type" value="Genomic_DNA"/>
</dbReference>
<dbReference type="InterPro" id="IPR020904">
    <property type="entry name" value="Sc_DH/Rdtase_CS"/>
</dbReference>
<name>A0A291E5Z3_9ENTR</name>
<evidence type="ECO:0000313" key="6">
    <source>
        <dbReference type="EMBL" id="ATF95484.1"/>
    </source>
</evidence>
<dbReference type="PRINTS" id="PR00081">
    <property type="entry name" value="GDHRDH"/>
</dbReference>
<feature type="domain" description="Ketoreductase" evidence="5">
    <location>
        <begin position="51"/>
        <end position="232"/>
    </location>
</feature>
<dbReference type="CDD" id="cd05233">
    <property type="entry name" value="SDR_c"/>
    <property type="match status" value="1"/>
</dbReference>
<dbReference type="PANTHER" id="PTHR44196">
    <property type="entry name" value="DEHYDROGENASE/REDUCTASE SDR FAMILY MEMBER 7B"/>
    <property type="match status" value="1"/>
</dbReference>
<evidence type="ECO:0000259" key="5">
    <source>
        <dbReference type="SMART" id="SM00822"/>
    </source>
</evidence>
<dbReference type="PRINTS" id="PR00080">
    <property type="entry name" value="SDRFAMILY"/>
</dbReference>
<dbReference type="Pfam" id="PF00106">
    <property type="entry name" value="adh_short"/>
    <property type="match status" value="1"/>
</dbReference>
<protein>
    <submittedName>
        <fullName evidence="6">Glucose dehydrogenase</fullName>
    </submittedName>
</protein>
<evidence type="ECO:0000256" key="4">
    <source>
        <dbReference type="SAM" id="Phobius"/>
    </source>
</evidence>
<dbReference type="Gene3D" id="3.40.50.720">
    <property type="entry name" value="NAD(P)-binding Rossmann-like Domain"/>
    <property type="match status" value="1"/>
</dbReference>
<dbReference type="InterPro" id="IPR057326">
    <property type="entry name" value="KR_dom"/>
</dbReference>
<keyword evidence="2" id="KW-0560">Oxidoreductase</keyword>
<dbReference type="SMART" id="SM00822">
    <property type="entry name" value="PKS_KR"/>
    <property type="match status" value="1"/>
</dbReference>
<dbReference type="InterPro" id="IPR002347">
    <property type="entry name" value="SDR_fam"/>
</dbReference>
<keyword evidence="6" id="KW-0614">Plasmid</keyword>
<dbReference type="PANTHER" id="PTHR44196:SF1">
    <property type="entry name" value="DEHYDROGENASE_REDUCTASE SDR FAMILY MEMBER 7B"/>
    <property type="match status" value="1"/>
</dbReference>
<dbReference type="SUPFAM" id="SSF51735">
    <property type="entry name" value="NAD(P)-binding Rossmann-fold domains"/>
    <property type="match status" value="1"/>
</dbReference>
<evidence type="ECO:0000256" key="1">
    <source>
        <dbReference type="ARBA" id="ARBA00006484"/>
    </source>
</evidence>
<proteinExistence type="inferred from homology"/>
<dbReference type="AlphaFoldDB" id="A0A291E5Z3"/>
<organism evidence="6 7">
    <name type="scientific">Cedecea neteri</name>
    <dbReference type="NCBI Taxonomy" id="158822"/>
    <lineage>
        <taxon>Bacteria</taxon>
        <taxon>Pseudomonadati</taxon>
        <taxon>Pseudomonadota</taxon>
        <taxon>Gammaproteobacteria</taxon>
        <taxon>Enterobacterales</taxon>
        <taxon>Enterobacteriaceae</taxon>
        <taxon>Cedecea</taxon>
    </lineage>
</organism>
<reference evidence="6 7" key="1">
    <citation type="submission" date="2017-09" db="EMBL/GenBank/DDBJ databases">
        <title>FDA dAtabase for Regulatory Grade micrObial Sequences (FDA-ARGOS): Supporting development and validation of Infectious Disease Dx tests.</title>
        <authorList>
            <person name="Minogue T."/>
            <person name="Wolcott M."/>
            <person name="Wasieloski L."/>
            <person name="Aguilar W."/>
            <person name="Moore D."/>
            <person name="Tallon L."/>
            <person name="Sadzewicz L."/>
            <person name="Ott S."/>
            <person name="Zhao X."/>
            <person name="Nagaraj S."/>
            <person name="Vavikolanu K."/>
            <person name="Aluvathingal J."/>
            <person name="Nadendla S."/>
            <person name="Sichtig H."/>
        </authorList>
    </citation>
    <scope>NUCLEOTIDE SEQUENCE [LARGE SCALE GENOMIC DNA]</scope>
    <source>
        <strain evidence="6 7">FDAARGOS_392</strain>
        <plasmid evidence="7">Plasmid unnamed</plasmid>
    </source>
</reference>
<dbReference type="FunFam" id="3.40.50.720:FF:000084">
    <property type="entry name" value="Short-chain dehydrogenase reductase"/>
    <property type="match status" value="1"/>
</dbReference>
<evidence type="ECO:0000256" key="2">
    <source>
        <dbReference type="ARBA" id="ARBA00023002"/>
    </source>
</evidence>
<evidence type="ECO:0000256" key="3">
    <source>
        <dbReference type="RuleBase" id="RU000363"/>
    </source>
</evidence>